<dbReference type="AlphaFoldDB" id="A0A0F9U8V7"/>
<comment type="caution">
    <text evidence="2">The sequence shown here is derived from an EMBL/GenBank/DDBJ whole genome shotgun (WGS) entry which is preliminary data.</text>
</comment>
<protein>
    <recommendedName>
        <fullName evidence="3">Tail assembly chaperone</fullName>
    </recommendedName>
</protein>
<feature type="region of interest" description="Disordered" evidence="1">
    <location>
        <begin position="104"/>
        <end position="139"/>
    </location>
</feature>
<evidence type="ECO:0000256" key="1">
    <source>
        <dbReference type="SAM" id="MobiDB-lite"/>
    </source>
</evidence>
<reference evidence="2" key="1">
    <citation type="journal article" date="2015" name="Nature">
        <title>Complex archaea that bridge the gap between prokaryotes and eukaryotes.</title>
        <authorList>
            <person name="Spang A."/>
            <person name="Saw J.H."/>
            <person name="Jorgensen S.L."/>
            <person name="Zaremba-Niedzwiedzka K."/>
            <person name="Martijn J."/>
            <person name="Lind A.E."/>
            <person name="van Eijk R."/>
            <person name="Schleper C."/>
            <person name="Guy L."/>
            <person name="Ettema T.J."/>
        </authorList>
    </citation>
    <scope>NUCLEOTIDE SEQUENCE</scope>
</reference>
<feature type="compositionally biased region" description="Basic residues" evidence="1">
    <location>
        <begin position="125"/>
        <end position="139"/>
    </location>
</feature>
<evidence type="ECO:0008006" key="3">
    <source>
        <dbReference type="Google" id="ProtNLM"/>
    </source>
</evidence>
<accession>A0A0F9U8V7</accession>
<gene>
    <name evidence="2" type="ORF">LCGC14_0251060</name>
</gene>
<organism evidence="2">
    <name type="scientific">marine sediment metagenome</name>
    <dbReference type="NCBI Taxonomy" id="412755"/>
    <lineage>
        <taxon>unclassified sequences</taxon>
        <taxon>metagenomes</taxon>
        <taxon>ecological metagenomes</taxon>
    </lineage>
</organism>
<dbReference type="EMBL" id="LAZR01000131">
    <property type="protein sequence ID" value="KKN88034.1"/>
    <property type="molecule type" value="Genomic_DNA"/>
</dbReference>
<name>A0A0F9U8V7_9ZZZZ</name>
<sequence>MADDITSFLVKRDGEGNVEPYEVKVTGIREENEPLLIKILPTTVGSLKGLTDPNADVIKWSIEDKIEYVRRHVVEPDFGALTAEELEERMTMWDLDMILISAVQHGGPMRQKRGDGKKGPTGGGRSKRRSPHSKRTSTT</sequence>
<proteinExistence type="predicted"/>
<evidence type="ECO:0000313" key="2">
    <source>
        <dbReference type="EMBL" id="KKN88034.1"/>
    </source>
</evidence>